<dbReference type="InterPro" id="IPR027268">
    <property type="entry name" value="Peptidase_M4/M1_CTD_sf"/>
</dbReference>
<dbReference type="Gene3D" id="1.10.390.10">
    <property type="entry name" value="Neutral Protease Domain 2"/>
    <property type="match status" value="1"/>
</dbReference>
<dbReference type="RefSeq" id="WP_057953568.1">
    <property type="nucleotide sequence ID" value="NZ_CP013118.1"/>
</dbReference>
<sequence>MQHQPIFIRHRTKTIKTLMMYKKLLITSILLLCIQISHAQPAMEMNLSVEFFPQKAALYGYSVSNKHFMNARARIRLNADSQIQAFYLHSELRIDSIMLKGETIKYQTGKVPYRYNYNGLALKVKLEPTRSFKNSELIVFYSGFFHPSKVRSLSDYMQIDKSSGVFLRGYGYSLWFPVFISSNEDAYTTNFQRISITVPEKFSCVLNGRHLEKKIIHSKRISTWNPGYKNIKNIQVVAAPFQKTAKKHIKFYHQTDGKNKSRVIAFIDSLQNFYSNTYQEPDQNQNIYLVEMPEYGNITAGNMIGITTEVIENFNSSLSARATIAHELVHAYVHMPVQKSNPMYAFIIEGFPGFFHLYALDQLLPEKEFSLKAYMKKIKAAYAKKQNTGKDRWNNELPEEKPILAIQADEIGNYKDRFILNDRVRLFLYDLYLKMGKKKFEIFIKQVLNGKITQYEDFADAITAFLPGYEQQVYFWLKTTDPIST</sequence>
<evidence type="ECO:0000313" key="2">
    <source>
        <dbReference type="Proteomes" id="UP000064893"/>
    </source>
</evidence>
<keyword evidence="2" id="KW-1185">Reference proteome</keyword>
<name>A0A0S2I1M4_9BACT</name>
<dbReference type="KEGG" id="blq:L21SP5_02549"/>
<proteinExistence type="predicted"/>
<gene>
    <name evidence="1" type="ORF">L21SP5_02549</name>
</gene>
<evidence type="ECO:0008006" key="3">
    <source>
        <dbReference type="Google" id="ProtNLM"/>
    </source>
</evidence>
<dbReference type="EMBL" id="CP013118">
    <property type="protein sequence ID" value="ALO16173.1"/>
    <property type="molecule type" value="Genomic_DNA"/>
</dbReference>
<reference evidence="1 2" key="1">
    <citation type="submission" date="2015-11" db="EMBL/GenBank/DDBJ databases">
        <title>Description and complete genome sequence of a novel strain predominating in hypersaline microbial mats and representing a new family of the Bacteriodetes phylum.</title>
        <authorList>
            <person name="Spring S."/>
            <person name="Bunk B."/>
            <person name="Sproer C."/>
            <person name="Klenk H.-P."/>
        </authorList>
    </citation>
    <scope>NUCLEOTIDE SEQUENCE [LARGE SCALE GENOMIC DNA]</scope>
    <source>
        <strain evidence="1 2">L21-Spi-D4</strain>
    </source>
</reference>
<dbReference type="Proteomes" id="UP000064893">
    <property type="component" value="Chromosome"/>
</dbReference>
<protein>
    <recommendedName>
        <fullName evidence="3">Peptidase M1 membrane alanine aminopeptidase domain-containing protein</fullName>
    </recommendedName>
</protein>
<evidence type="ECO:0000313" key="1">
    <source>
        <dbReference type="EMBL" id="ALO16173.1"/>
    </source>
</evidence>
<organism evidence="1 2">
    <name type="scientific">Salinivirga cyanobacteriivorans</name>
    <dbReference type="NCBI Taxonomy" id="1307839"/>
    <lineage>
        <taxon>Bacteria</taxon>
        <taxon>Pseudomonadati</taxon>
        <taxon>Bacteroidota</taxon>
        <taxon>Bacteroidia</taxon>
        <taxon>Bacteroidales</taxon>
        <taxon>Salinivirgaceae</taxon>
        <taxon>Salinivirga</taxon>
    </lineage>
</organism>
<accession>A0A0S2I1M4</accession>
<dbReference type="AlphaFoldDB" id="A0A0S2I1M4"/>